<keyword evidence="4" id="KW-0804">Transcription</keyword>
<evidence type="ECO:0000259" key="5">
    <source>
        <dbReference type="Pfam" id="PF04542"/>
    </source>
</evidence>
<dbReference type="Gene3D" id="1.10.1740.10">
    <property type="match status" value="1"/>
</dbReference>
<evidence type="ECO:0000313" key="7">
    <source>
        <dbReference type="Proteomes" id="UP000596049"/>
    </source>
</evidence>
<dbReference type="Pfam" id="PF04542">
    <property type="entry name" value="Sigma70_r2"/>
    <property type="match status" value="1"/>
</dbReference>
<evidence type="ECO:0000256" key="1">
    <source>
        <dbReference type="ARBA" id="ARBA00023015"/>
    </source>
</evidence>
<dbReference type="SUPFAM" id="SSF88946">
    <property type="entry name" value="Sigma2 domain of RNA polymerase sigma factors"/>
    <property type="match status" value="1"/>
</dbReference>
<organism evidence="6 7">
    <name type="scientific">Lysinibacillus agricola</name>
    <dbReference type="NCBI Taxonomy" id="2590012"/>
    <lineage>
        <taxon>Bacteria</taxon>
        <taxon>Bacillati</taxon>
        <taxon>Bacillota</taxon>
        <taxon>Bacilli</taxon>
        <taxon>Bacillales</taxon>
        <taxon>Bacillaceae</taxon>
        <taxon>Lysinibacillus</taxon>
    </lineage>
</organism>
<evidence type="ECO:0000256" key="4">
    <source>
        <dbReference type="ARBA" id="ARBA00023163"/>
    </source>
</evidence>
<keyword evidence="3" id="KW-0238">DNA-binding</keyword>
<dbReference type="Proteomes" id="UP000596049">
    <property type="component" value="Chromosome"/>
</dbReference>
<dbReference type="NCBIfam" id="TIGR02937">
    <property type="entry name" value="sigma70-ECF"/>
    <property type="match status" value="1"/>
</dbReference>
<keyword evidence="7" id="KW-1185">Reference proteome</keyword>
<dbReference type="EMBL" id="CP067341">
    <property type="protein sequence ID" value="QQP10761.1"/>
    <property type="molecule type" value="Genomic_DNA"/>
</dbReference>
<feature type="domain" description="RNA polymerase sigma-70 region 2" evidence="5">
    <location>
        <begin position="24"/>
        <end position="88"/>
    </location>
</feature>
<gene>
    <name evidence="6" type="ORF">FJQ98_16065</name>
</gene>
<evidence type="ECO:0000313" key="6">
    <source>
        <dbReference type="EMBL" id="QQP10761.1"/>
    </source>
</evidence>
<evidence type="ECO:0000256" key="2">
    <source>
        <dbReference type="ARBA" id="ARBA00023082"/>
    </source>
</evidence>
<dbReference type="InterPro" id="IPR014284">
    <property type="entry name" value="RNA_pol_sigma-70_dom"/>
</dbReference>
<dbReference type="InterPro" id="IPR007627">
    <property type="entry name" value="RNA_pol_sigma70_r2"/>
</dbReference>
<name>A0ABX7ALY8_9BACI</name>
<reference evidence="6 7" key="1">
    <citation type="submission" date="2020-01" db="EMBL/GenBank/DDBJ databases">
        <authorList>
            <person name="Liu G."/>
            <person name="Liu B."/>
        </authorList>
    </citation>
    <scope>NUCLEOTIDE SEQUENCE [LARGE SCALE GENOMIC DNA]</scope>
    <source>
        <strain evidence="6 7">FJAT-51161</strain>
    </source>
</reference>
<dbReference type="PANTHER" id="PTHR30385">
    <property type="entry name" value="SIGMA FACTOR F FLAGELLAR"/>
    <property type="match status" value="1"/>
</dbReference>
<dbReference type="PANTHER" id="PTHR30385:SF7">
    <property type="entry name" value="RNA POLYMERASE SIGMA FACTOR FLIA"/>
    <property type="match status" value="1"/>
</dbReference>
<keyword evidence="1" id="KW-0805">Transcription regulation</keyword>
<proteinExistence type="predicted"/>
<protein>
    <submittedName>
        <fullName evidence="6">Sigma-70 family RNA polymerase sigma factor</fullName>
    </submittedName>
</protein>
<accession>A0ABX7ALY8</accession>
<keyword evidence="2" id="KW-0731">Sigma factor</keyword>
<sequence>MDKLTNEELVELYKKGKEEAGNELFNRNKGLIYEIVRKFNNKSRLSEEDIISASYYGFAKAIKTFNESKGIKFSTYCYTVMKNEVCKSLEYYKYKKNDDSDFIISSLDLKISLENKKSSLIEILDASDNDVLHKNDYTYLHNAIEYARTLIIEKYHPYLLPLLFRETTTYEVAPIIGVSPRTVHYTTTMFREHVREYIYHYSNGEIVS</sequence>
<evidence type="ECO:0000256" key="3">
    <source>
        <dbReference type="ARBA" id="ARBA00023125"/>
    </source>
</evidence>
<dbReference type="RefSeq" id="WP_053595766.1">
    <property type="nucleotide sequence ID" value="NZ_CP067341.1"/>
</dbReference>
<dbReference type="InterPro" id="IPR013325">
    <property type="entry name" value="RNA_pol_sigma_r2"/>
</dbReference>